<dbReference type="Proteomes" id="UP001177021">
    <property type="component" value="Unassembled WGS sequence"/>
</dbReference>
<comment type="caution">
    <text evidence="1">The sequence shown here is derived from an EMBL/GenBank/DDBJ whole genome shotgun (WGS) entry which is preliminary data.</text>
</comment>
<protein>
    <submittedName>
        <fullName evidence="1">Uncharacterized protein</fullName>
    </submittedName>
</protein>
<keyword evidence="2" id="KW-1185">Reference proteome</keyword>
<evidence type="ECO:0000313" key="1">
    <source>
        <dbReference type="EMBL" id="CAJ2636438.1"/>
    </source>
</evidence>
<name>A0ACB0IV20_TRIPR</name>
<organism evidence="1 2">
    <name type="scientific">Trifolium pratense</name>
    <name type="common">Red clover</name>
    <dbReference type="NCBI Taxonomy" id="57577"/>
    <lineage>
        <taxon>Eukaryota</taxon>
        <taxon>Viridiplantae</taxon>
        <taxon>Streptophyta</taxon>
        <taxon>Embryophyta</taxon>
        <taxon>Tracheophyta</taxon>
        <taxon>Spermatophyta</taxon>
        <taxon>Magnoliopsida</taxon>
        <taxon>eudicotyledons</taxon>
        <taxon>Gunneridae</taxon>
        <taxon>Pentapetalae</taxon>
        <taxon>rosids</taxon>
        <taxon>fabids</taxon>
        <taxon>Fabales</taxon>
        <taxon>Fabaceae</taxon>
        <taxon>Papilionoideae</taxon>
        <taxon>50 kb inversion clade</taxon>
        <taxon>NPAAA clade</taxon>
        <taxon>Hologalegina</taxon>
        <taxon>IRL clade</taxon>
        <taxon>Trifolieae</taxon>
        <taxon>Trifolium</taxon>
    </lineage>
</organism>
<proteinExistence type="predicted"/>
<gene>
    <name evidence="1" type="ORF">MILVUS5_LOCUS6936</name>
</gene>
<sequence length="126" mass="14540">MEGNRINNRRCGGSRNESYNSQSHSSMSVPSSSVSRWGRLCRCGFHTILLTAKKGIHAGRQFWRCPFWMMPTTCNMFVWVDEEDEIFDVDEVDDGRIDALSKFFLGVIEDGRKKNEEVEKNLMIRG</sequence>
<dbReference type="EMBL" id="CASHSV030000002">
    <property type="protein sequence ID" value="CAJ2636438.1"/>
    <property type="molecule type" value="Genomic_DNA"/>
</dbReference>
<reference evidence="1" key="1">
    <citation type="submission" date="2023-10" db="EMBL/GenBank/DDBJ databases">
        <authorList>
            <person name="Rodriguez Cubillos JULIANA M."/>
            <person name="De Vega J."/>
        </authorList>
    </citation>
    <scope>NUCLEOTIDE SEQUENCE</scope>
</reference>
<evidence type="ECO:0000313" key="2">
    <source>
        <dbReference type="Proteomes" id="UP001177021"/>
    </source>
</evidence>
<accession>A0ACB0IV20</accession>